<dbReference type="Pfam" id="PF00169">
    <property type="entry name" value="PH"/>
    <property type="match status" value="1"/>
</dbReference>
<organism evidence="2 3">
    <name type="scientific">Triparma laevis f. longispina</name>
    <dbReference type="NCBI Taxonomy" id="1714387"/>
    <lineage>
        <taxon>Eukaryota</taxon>
        <taxon>Sar</taxon>
        <taxon>Stramenopiles</taxon>
        <taxon>Ochrophyta</taxon>
        <taxon>Bolidophyceae</taxon>
        <taxon>Parmales</taxon>
        <taxon>Triparmaceae</taxon>
        <taxon>Triparma</taxon>
    </lineage>
</organism>
<comment type="caution">
    <text evidence="2">The sequence shown here is derived from an EMBL/GenBank/DDBJ whole genome shotgun (WGS) entry which is preliminary data.</text>
</comment>
<dbReference type="SMART" id="SM00233">
    <property type="entry name" value="PH"/>
    <property type="match status" value="2"/>
</dbReference>
<dbReference type="OrthoDB" id="63267at2759"/>
<dbReference type="PROSITE" id="PS50003">
    <property type="entry name" value="PH_DOMAIN"/>
    <property type="match status" value="2"/>
</dbReference>
<sequence>MAHTPGHAPMWSAYQPVRGVQTSFLRVAGNKRRTSAQAGYGGYMTKRGQLVRSWKKRYFHLSYGCLEYFEDYTAYETNAKNGAMYDSKRSSGADLDENAPFRPKGGILLVGAEISENTGNEDFQMDIVCADRTLTVRAPDSESMQQWHTQLQLHIDLANEDALAMNDVNDGVVRWVQRISQIAAESEERLLTGGSFQKFCGGMLGSKKHERWFKLSADKTRLLWGTKEGFKESDRSTKGVNVSDFHYVEGGLGSINSSKGVETICLVLGSVSKELCLEAENEECRNNWIADLYAIAYSYSLMKLQESIGQAAAKKMVTPKANLRKAIERNDDMTPTK</sequence>
<reference evidence="3" key="1">
    <citation type="journal article" date="2023" name="Commun. Biol.">
        <title>Genome analysis of Parmales, the sister group of diatoms, reveals the evolutionary specialization of diatoms from phago-mixotrophs to photoautotrophs.</title>
        <authorList>
            <person name="Ban H."/>
            <person name="Sato S."/>
            <person name="Yoshikawa S."/>
            <person name="Yamada K."/>
            <person name="Nakamura Y."/>
            <person name="Ichinomiya M."/>
            <person name="Sato N."/>
            <person name="Blanc-Mathieu R."/>
            <person name="Endo H."/>
            <person name="Kuwata A."/>
            <person name="Ogata H."/>
        </authorList>
    </citation>
    <scope>NUCLEOTIDE SEQUENCE [LARGE SCALE GENOMIC DNA]</scope>
    <source>
        <strain evidence="3">NIES 3700</strain>
    </source>
</reference>
<proteinExistence type="predicted"/>
<feature type="domain" description="PH" evidence="1">
    <location>
        <begin position="37"/>
        <end position="156"/>
    </location>
</feature>
<evidence type="ECO:0000259" key="1">
    <source>
        <dbReference type="PROSITE" id="PS50003"/>
    </source>
</evidence>
<evidence type="ECO:0000313" key="3">
    <source>
        <dbReference type="Proteomes" id="UP001165122"/>
    </source>
</evidence>
<name>A0A9W7AGV2_9STRA</name>
<keyword evidence="3" id="KW-1185">Reference proteome</keyword>
<dbReference type="InterPro" id="IPR001849">
    <property type="entry name" value="PH_domain"/>
</dbReference>
<protein>
    <recommendedName>
        <fullName evidence="1">PH domain-containing protein</fullName>
    </recommendedName>
</protein>
<dbReference type="Gene3D" id="2.30.29.30">
    <property type="entry name" value="Pleckstrin-homology domain (PH domain)/Phosphotyrosine-binding domain (PTB)"/>
    <property type="match status" value="2"/>
</dbReference>
<dbReference type="SUPFAM" id="SSF50729">
    <property type="entry name" value="PH domain-like"/>
    <property type="match status" value="2"/>
</dbReference>
<dbReference type="Proteomes" id="UP001165122">
    <property type="component" value="Unassembled WGS sequence"/>
</dbReference>
<accession>A0A9W7AGV2</accession>
<dbReference type="InterPro" id="IPR011993">
    <property type="entry name" value="PH-like_dom_sf"/>
</dbReference>
<feature type="domain" description="PH" evidence="1">
    <location>
        <begin position="189"/>
        <end position="297"/>
    </location>
</feature>
<dbReference type="AlphaFoldDB" id="A0A9W7AGV2"/>
<dbReference type="CDD" id="cd00821">
    <property type="entry name" value="PH"/>
    <property type="match status" value="1"/>
</dbReference>
<gene>
    <name evidence="2" type="ORF">TrLO_g15407</name>
</gene>
<dbReference type="EMBL" id="BRXW01000642">
    <property type="protein sequence ID" value="GMH71624.1"/>
    <property type="molecule type" value="Genomic_DNA"/>
</dbReference>
<evidence type="ECO:0000313" key="2">
    <source>
        <dbReference type="EMBL" id="GMH71624.1"/>
    </source>
</evidence>